<protein>
    <submittedName>
        <fullName evidence="1">Uncharacterized protein</fullName>
    </submittedName>
</protein>
<dbReference type="AlphaFoldDB" id="A0A224Z158"/>
<sequence length="93" mass="10544">MRFLKHYVSIAPHDSHNISCERIWAAGNVEVINTLSAKGHFALVADGVMPKEDNCVTISASMRKVPSAHVLKLCKHLKEMQILWRKEGKLRDH</sequence>
<name>A0A224Z158_9ACAR</name>
<evidence type="ECO:0000313" key="1">
    <source>
        <dbReference type="EMBL" id="MAA19812.1"/>
    </source>
</evidence>
<dbReference type="EMBL" id="GFPF01008666">
    <property type="protein sequence ID" value="MAA19812.1"/>
    <property type="molecule type" value="Transcribed_RNA"/>
</dbReference>
<organism evidence="1">
    <name type="scientific">Rhipicephalus zambeziensis</name>
    <dbReference type="NCBI Taxonomy" id="60191"/>
    <lineage>
        <taxon>Eukaryota</taxon>
        <taxon>Metazoa</taxon>
        <taxon>Ecdysozoa</taxon>
        <taxon>Arthropoda</taxon>
        <taxon>Chelicerata</taxon>
        <taxon>Arachnida</taxon>
        <taxon>Acari</taxon>
        <taxon>Parasitiformes</taxon>
        <taxon>Ixodida</taxon>
        <taxon>Ixodoidea</taxon>
        <taxon>Ixodidae</taxon>
        <taxon>Rhipicephalinae</taxon>
        <taxon>Rhipicephalus</taxon>
        <taxon>Rhipicephalus</taxon>
    </lineage>
</organism>
<accession>A0A224Z158</accession>
<proteinExistence type="predicted"/>
<reference evidence="1" key="1">
    <citation type="journal article" date="2017" name="Parasit. Vectors">
        <title>Sialotranscriptomics of Rhipicephalus zambeziensis reveals intricate expression profiles of secretory proteins and suggests tight temporal transcriptional regulation during blood-feeding.</title>
        <authorList>
            <person name="de Castro M.H."/>
            <person name="de Klerk D."/>
            <person name="Pienaar R."/>
            <person name="Rees D.J.G."/>
            <person name="Mans B.J."/>
        </authorList>
    </citation>
    <scope>NUCLEOTIDE SEQUENCE</scope>
    <source>
        <tissue evidence="1">Salivary glands</tissue>
    </source>
</reference>